<gene>
    <name evidence="4" type="ORF">FWK35_00027023</name>
</gene>
<feature type="transmembrane region" description="Helical" evidence="2">
    <location>
        <begin position="12"/>
        <end position="33"/>
    </location>
</feature>
<dbReference type="GO" id="GO:0022857">
    <property type="term" value="F:transmembrane transporter activity"/>
    <property type="evidence" value="ECO:0007669"/>
    <property type="project" value="InterPro"/>
</dbReference>
<dbReference type="OrthoDB" id="6499973at2759"/>
<feature type="transmembrane region" description="Helical" evidence="2">
    <location>
        <begin position="230"/>
        <end position="252"/>
    </location>
</feature>
<dbReference type="InterPro" id="IPR036259">
    <property type="entry name" value="MFS_trans_sf"/>
</dbReference>
<sequence length="463" mass="50795">MNNKERILPEFTVRSCIIVLASFLVNGLVFSFINSYSVTYVYLLKRLEDAGVSEASSKASLVGSLTVGTTFLMSPIAGVLVDRIGIRTTTFIGGFIATNSLLISSYFTHQVEVLYVTYGLLYGIGASLAYTPSLAILGHYFKKYLGFVNGVVTAGSSCFTMLMPYIVDYLLVRYGLDSCLRWEAALSAILMICALAFKPTYKLDKSDMHKSLAEQLRSLVNIDIWKNPKYVIWATMIPLALFGYFVPYVHLVKFVDDRFPQNDGKILITCIGVSSGIGRLISGPISDCKGVSRIVMQQISLFIIGLMTMCIITVPYFFILVIITLIMGLADGCFVSVMGPIAFDLVGQKGAAQAIGCILGLCSIPMTVGPPIAGWMYDMFKSYTGAFLIAGLPSMIFGILLTTTRCVRKRAMDIDIDDKDPNESKLLNPIPESNNKEGKHSTIIPTAEHTLLLSKNSNPNYTR</sequence>
<dbReference type="Proteomes" id="UP000478052">
    <property type="component" value="Unassembled WGS sequence"/>
</dbReference>
<feature type="domain" description="Major facilitator superfamily (MFS) profile" evidence="3">
    <location>
        <begin position="15"/>
        <end position="409"/>
    </location>
</feature>
<dbReference type="GO" id="GO:0016020">
    <property type="term" value="C:membrane"/>
    <property type="evidence" value="ECO:0007669"/>
    <property type="project" value="UniProtKB-SubCell"/>
</dbReference>
<dbReference type="AlphaFoldDB" id="A0A6G0YFL7"/>
<keyword evidence="2" id="KW-0812">Transmembrane</keyword>
<keyword evidence="2" id="KW-1133">Transmembrane helix</keyword>
<keyword evidence="5" id="KW-1185">Reference proteome</keyword>
<feature type="transmembrane region" description="Helical" evidence="2">
    <location>
        <begin position="383"/>
        <end position="402"/>
    </location>
</feature>
<protein>
    <submittedName>
        <fullName evidence="4">Monocarboxylate transporter 10</fullName>
    </submittedName>
</protein>
<evidence type="ECO:0000256" key="2">
    <source>
        <dbReference type="SAM" id="Phobius"/>
    </source>
</evidence>
<keyword evidence="2" id="KW-0472">Membrane</keyword>
<feature type="transmembrane region" description="Helical" evidence="2">
    <location>
        <begin position="88"/>
        <end position="107"/>
    </location>
</feature>
<accession>A0A6G0YFL7</accession>
<feature type="transmembrane region" description="Helical" evidence="2">
    <location>
        <begin position="61"/>
        <end position="81"/>
    </location>
</feature>
<dbReference type="Pfam" id="PF07690">
    <property type="entry name" value="MFS_1"/>
    <property type="match status" value="2"/>
</dbReference>
<feature type="transmembrane region" description="Helical" evidence="2">
    <location>
        <begin position="144"/>
        <end position="167"/>
    </location>
</feature>
<evidence type="ECO:0000256" key="1">
    <source>
        <dbReference type="ARBA" id="ARBA00004141"/>
    </source>
</evidence>
<dbReference type="SUPFAM" id="SSF103473">
    <property type="entry name" value="MFS general substrate transporter"/>
    <property type="match status" value="1"/>
</dbReference>
<dbReference type="PANTHER" id="PTHR11360">
    <property type="entry name" value="MONOCARBOXYLATE TRANSPORTER"/>
    <property type="match status" value="1"/>
</dbReference>
<dbReference type="InterPro" id="IPR050327">
    <property type="entry name" value="Proton-linked_MCT"/>
</dbReference>
<evidence type="ECO:0000259" key="3">
    <source>
        <dbReference type="PROSITE" id="PS50850"/>
    </source>
</evidence>
<dbReference type="Gene3D" id="1.20.1250.20">
    <property type="entry name" value="MFS general substrate transporter like domains"/>
    <property type="match status" value="2"/>
</dbReference>
<feature type="transmembrane region" description="Helical" evidence="2">
    <location>
        <begin position="320"/>
        <end position="343"/>
    </location>
</feature>
<organism evidence="4 5">
    <name type="scientific">Aphis craccivora</name>
    <name type="common">Cowpea aphid</name>
    <dbReference type="NCBI Taxonomy" id="307492"/>
    <lineage>
        <taxon>Eukaryota</taxon>
        <taxon>Metazoa</taxon>
        <taxon>Ecdysozoa</taxon>
        <taxon>Arthropoda</taxon>
        <taxon>Hexapoda</taxon>
        <taxon>Insecta</taxon>
        <taxon>Pterygota</taxon>
        <taxon>Neoptera</taxon>
        <taxon>Paraneoptera</taxon>
        <taxon>Hemiptera</taxon>
        <taxon>Sternorrhyncha</taxon>
        <taxon>Aphidomorpha</taxon>
        <taxon>Aphidoidea</taxon>
        <taxon>Aphididae</taxon>
        <taxon>Aphidini</taxon>
        <taxon>Aphis</taxon>
        <taxon>Aphis</taxon>
    </lineage>
</organism>
<comment type="caution">
    <text evidence="4">The sequence shown here is derived from an EMBL/GenBank/DDBJ whole genome shotgun (WGS) entry which is preliminary data.</text>
</comment>
<dbReference type="EMBL" id="VUJU01004297">
    <property type="protein sequence ID" value="KAF0754858.1"/>
    <property type="molecule type" value="Genomic_DNA"/>
</dbReference>
<name>A0A6G0YFL7_APHCR</name>
<feature type="transmembrane region" description="Helical" evidence="2">
    <location>
        <begin position="113"/>
        <end position="137"/>
    </location>
</feature>
<dbReference type="PROSITE" id="PS50850">
    <property type="entry name" value="MFS"/>
    <property type="match status" value="1"/>
</dbReference>
<comment type="subcellular location">
    <subcellularLocation>
        <location evidence="1">Membrane</location>
        <topology evidence="1">Multi-pass membrane protein</topology>
    </subcellularLocation>
</comment>
<dbReference type="InterPro" id="IPR011701">
    <property type="entry name" value="MFS"/>
</dbReference>
<reference evidence="4 5" key="1">
    <citation type="submission" date="2019-08" db="EMBL/GenBank/DDBJ databases">
        <title>Whole genome of Aphis craccivora.</title>
        <authorList>
            <person name="Voronova N.V."/>
            <person name="Shulinski R.S."/>
            <person name="Bandarenka Y.V."/>
            <person name="Zhorov D.G."/>
            <person name="Warner D."/>
        </authorList>
    </citation>
    <scope>NUCLEOTIDE SEQUENCE [LARGE SCALE GENOMIC DNA]</scope>
    <source>
        <strain evidence="4">180601</strain>
        <tissue evidence="4">Whole Body</tissue>
    </source>
</reference>
<dbReference type="PANTHER" id="PTHR11360:SF312">
    <property type="entry name" value="KARMOISIN, ISOFORM B"/>
    <property type="match status" value="1"/>
</dbReference>
<evidence type="ECO:0000313" key="5">
    <source>
        <dbReference type="Proteomes" id="UP000478052"/>
    </source>
</evidence>
<evidence type="ECO:0000313" key="4">
    <source>
        <dbReference type="EMBL" id="KAF0754858.1"/>
    </source>
</evidence>
<dbReference type="InterPro" id="IPR020846">
    <property type="entry name" value="MFS_dom"/>
</dbReference>
<dbReference type="FunFam" id="1.20.1250.20:FF:000413">
    <property type="entry name" value="Karmoisin, isoform B"/>
    <property type="match status" value="1"/>
</dbReference>
<proteinExistence type="predicted"/>
<feature type="transmembrane region" description="Helical" evidence="2">
    <location>
        <begin position="355"/>
        <end position="377"/>
    </location>
</feature>
<feature type="transmembrane region" description="Helical" evidence="2">
    <location>
        <begin position="294"/>
        <end position="314"/>
    </location>
</feature>